<dbReference type="InterPro" id="IPR002716">
    <property type="entry name" value="PIN_dom"/>
</dbReference>
<evidence type="ECO:0000313" key="3">
    <source>
        <dbReference type="EMBL" id="KEZ17914.1"/>
    </source>
</evidence>
<dbReference type="Pfam" id="PF13470">
    <property type="entry name" value="PIN_3"/>
    <property type="match status" value="1"/>
</dbReference>
<reference evidence="3 5" key="1">
    <citation type="submission" date="2014-03" db="EMBL/GenBank/DDBJ databases">
        <title>Genome sequence of Sphingobium yanoikuyae B1.</title>
        <authorList>
            <person name="Gan H.M."/>
            <person name="Gan H.Y."/>
            <person name="Savka M.A."/>
        </authorList>
    </citation>
    <scope>NUCLEOTIDE SEQUENCE [LARGE SCALE GENOMIC DNA]</scope>
    <source>
        <strain evidence="3 5">B1</strain>
    </source>
</reference>
<dbReference type="SUPFAM" id="SSF88723">
    <property type="entry name" value="PIN domain-like"/>
    <property type="match status" value="1"/>
</dbReference>
<dbReference type="Proteomes" id="UP000028534">
    <property type="component" value="Unassembled WGS sequence"/>
</dbReference>
<evidence type="ECO:0000313" key="6">
    <source>
        <dbReference type="Proteomes" id="UP000464086"/>
    </source>
</evidence>
<proteinExistence type="predicted"/>
<dbReference type="RefSeq" id="WP_037520641.1">
    <property type="nucleotide sequence ID" value="NZ_CP047218.1"/>
</dbReference>
<accession>A0A084EIX2</accession>
<feature type="domain" description="PIN" evidence="1">
    <location>
        <begin position="10"/>
        <end position="115"/>
    </location>
</feature>
<dbReference type="InterPro" id="IPR058652">
    <property type="entry name" value="VapC50_C"/>
</dbReference>
<protein>
    <submittedName>
        <fullName evidence="4">PIN domain-containing protein</fullName>
    </submittedName>
</protein>
<dbReference type="EMBL" id="JGVR01000019">
    <property type="protein sequence ID" value="KEZ17914.1"/>
    <property type="molecule type" value="Genomic_DNA"/>
</dbReference>
<dbReference type="PATRIC" id="fig|13690.10.peg.3168"/>
<dbReference type="EMBL" id="CP047218">
    <property type="protein sequence ID" value="QHD66987.1"/>
    <property type="molecule type" value="Genomic_DNA"/>
</dbReference>
<feature type="domain" description="VapC50 C-terminal" evidence="2">
    <location>
        <begin position="133"/>
        <end position="186"/>
    </location>
</feature>
<dbReference type="InterPro" id="IPR029060">
    <property type="entry name" value="PIN-like_dom_sf"/>
</dbReference>
<organism evidence="3 5">
    <name type="scientific">Sphingobium yanoikuyae</name>
    <name type="common">Sphingomonas yanoikuyae</name>
    <dbReference type="NCBI Taxonomy" id="13690"/>
    <lineage>
        <taxon>Bacteria</taxon>
        <taxon>Pseudomonadati</taxon>
        <taxon>Pseudomonadota</taxon>
        <taxon>Alphaproteobacteria</taxon>
        <taxon>Sphingomonadales</taxon>
        <taxon>Sphingomonadaceae</taxon>
        <taxon>Sphingobium</taxon>
    </lineage>
</organism>
<evidence type="ECO:0000259" key="1">
    <source>
        <dbReference type="Pfam" id="PF13470"/>
    </source>
</evidence>
<dbReference type="Proteomes" id="UP000464086">
    <property type="component" value="Chromosome"/>
</dbReference>
<evidence type="ECO:0000313" key="4">
    <source>
        <dbReference type="EMBL" id="QHD66987.1"/>
    </source>
</evidence>
<reference evidence="4 6" key="2">
    <citation type="submission" date="2019-12" db="EMBL/GenBank/DDBJ databases">
        <title>Functional and genomic insights into the Sphingobium yanoikuyae YC-JY1, a bacterium efficiently degrading bisphenol A.</title>
        <authorList>
            <person name="Jia Y."/>
            <person name="Li X."/>
            <person name="Wang J."/>
            <person name="Eltoukhy A."/>
            <person name="Lamraoui I."/>
            <person name="Yan Y."/>
        </authorList>
    </citation>
    <scope>NUCLEOTIDE SEQUENCE [LARGE SCALE GENOMIC DNA]</scope>
    <source>
        <strain evidence="4 6">YC-JY1</strain>
    </source>
</reference>
<dbReference type="eggNOG" id="COG1569">
    <property type="taxonomic scope" value="Bacteria"/>
</dbReference>
<evidence type="ECO:0000313" key="5">
    <source>
        <dbReference type="Proteomes" id="UP000028534"/>
    </source>
</evidence>
<name>A0A084EIX2_SPHYA</name>
<gene>
    <name evidence="3" type="ORF">CP98_03089</name>
    <name evidence="4" type="ORF">GS397_07930</name>
</gene>
<evidence type="ECO:0000259" key="2">
    <source>
        <dbReference type="Pfam" id="PF26343"/>
    </source>
</evidence>
<sequence length="192" mass="21509">MRSVSDRFVVVLDANVLYPYRMRDALLRFAEAGLFRARWSPAILDEWRRSLLARRPELETSIDAQIKAMERAFPESCVTGGDTLIASLDLPDADDRHVLATAIRTGAEHIVTENLKDFPEATLEPIGITAVTADDFLSSTFELYPGEAFRAMRTMRRAYGNPPFSPGEFIFDLQAKGLPKLASMLKESIDLL</sequence>
<dbReference type="AlphaFoldDB" id="A0A084EIX2"/>
<dbReference type="Pfam" id="PF26343">
    <property type="entry name" value="VapC50_C"/>
    <property type="match status" value="1"/>
</dbReference>